<evidence type="ECO:0000256" key="1">
    <source>
        <dbReference type="SAM" id="MobiDB-lite"/>
    </source>
</evidence>
<dbReference type="Proteomes" id="UP000606974">
    <property type="component" value="Unassembled WGS sequence"/>
</dbReference>
<gene>
    <name evidence="2" type="ORF">GJ744_007100</name>
</gene>
<dbReference type="EMBL" id="JAACFV010000332">
    <property type="protein sequence ID" value="KAF7502120.1"/>
    <property type="molecule type" value="Genomic_DNA"/>
</dbReference>
<dbReference type="AlphaFoldDB" id="A0A8H7DY91"/>
<sequence length="77" mass="8045">MVGPSTKVDENSTQAYSLNIGKISLIASQSKSSSPSWICDSGATAHMTDQINAFESDPTVNESGRRKVKVGGGTLSI</sequence>
<proteinExistence type="predicted"/>
<organism evidence="2 3">
    <name type="scientific">Endocarpon pusillum</name>
    <dbReference type="NCBI Taxonomy" id="364733"/>
    <lineage>
        <taxon>Eukaryota</taxon>
        <taxon>Fungi</taxon>
        <taxon>Dikarya</taxon>
        <taxon>Ascomycota</taxon>
        <taxon>Pezizomycotina</taxon>
        <taxon>Eurotiomycetes</taxon>
        <taxon>Chaetothyriomycetidae</taxon>
        <taxon>Verrucariales</taxon>
        <taxon>Verrucariaceae</taxon>
        <taxon>Endocarpon</taxon>
    </lineage>
</organism>
<keyword evidence="3" id="KW-1185">Reference proteome</keyword>
<comment type="caution">
    <text evidence="2">The sequence shown here is derived from an EMBL/GenBank/DDBJ whole genome shotgun (WGS) entry which is preliminary data.</text>
</comment>
<feature type="region of interest" description="Disordered" evidence="1">
    <location>
        <begin position="56"/>
        <end position="77"/>
    </location>
</feature>
<evidence type="ECO:0000313" key="3">
    <source>
        <dbReference type="Proteomes" id="UP000606974"/>
    </source>
</evidence>
<reference evidence="2" key="1">
    <citation type="submission" date="2020-02" db="EMBL/GenBank/DDBJ databases">
        <authorList>
            <person name="Palmer J.M."/>
        </authorList>
    </citation>
    <scope>NUCLEOTIDE SEQUENCE</scope>
    <source>
        <strain evidence="2">EPUS1.4</strain>
        <tissue evidence="2">Thallus</tissue>
    </source>
</reference>
<protein>
    <submittedName>
        <fullName evidence="2">Uncharacterized protein</fullName>
    </submittedName>
</protein>
<name>A0A8H7DY91_9EURO</name>
<accession>A0A8H7DY91</accession>
<evidence type="ECO:0000313" key="2">
    <source>
        <dbReference type="EMBL" id="KAF7502120.1"/>
    </source>
</evidence>